<evidence type="ECO:0000313" key="1">
    <source>
        <dbReference type="EMBL" id="CAD9994956.1"/>
    </source>
</evidence>
<accession>A0A6U3F0B5</accession>
<name>A0A6U3F0B5_9STRA</name>
<dbReference type="EMBL" id="HBHT01040493">
    <property type="protein sequence ID" value="CAD9994958.1"/>
    <property type="molecule type" value="Transcribed_RNA"/>
</dbReference>
<protein>
    <submittedName>
        <fullName evidence="1">Uncharacterized protein</fullName>
    </submittedName>
</protein>
<sequence>MEWGYSSPPWHQKLQRDVHLLELAEQRKIAGGGAGAESSNNSTTIPNLERGFFTSKRSTDKCMSTAGTTIGFGSNSTARADFSVFLKVKTEPTKWHTTVMPCDHHGESNCLGLLSDRTHDKKKPDSALEASTSFSAFSRAVLLRSKTITAAETKGITQVFPKRPKPSPESVFASQEKMWNLLPSTYGIFPEQVRQFRADFDQNMDKILLDMLTICLPSNACSPKNKQALQDHLAAVGLRKKVAPVEPVAAQVDPGT</sequence>
<gene>
    <name evidence="1" type="ORF">APAL1065_LOCUS27200</name>
    <name evidence="2" type="ORF">APAL1065_LOCUS27201</name>
</gene>
<dbReference type="EMBL" id="HBHT01040492">
    <property type="protein sequence ID" value="CAD9994956.1"/>
    <property type="molecule type" value="Transcribed_RNA"/>
</dbReference>
<organism evidence="1">
    <name type="scientific">Entomoneis paludosa</name>
    <dbReference type="NCBI Taxonomy" id="265537"/>
    <lineage>
        <taxon>Eukaryota</taxon>
        <taxon>Sar</taxon>
        <taxon>Stramenopiles</taxon>
        <taxon>Ochrophyta</taxon>
        <taxon>Bacillariophyta</taxon>
        <taxon>Bacillariophyceae</taxon>
        <taxon>Bacillariophycidae</taxon>
        <taxon>Entomoneidaceae</taxon>
        <taxon>Entomoneis</taxon>
    </lineage>
</organism>
<reference evidence="1" key="1">
    <citation type="submission" date="2021-01" db="EMBL/GenBank/DDBJ databases">
        <authorList>
            <person name="Corre E."/>
            <person name="Pelletier E."/>
            <person name="Niang G."/>
            <person name="Scheremetjew M."/>
            <person name="Finn R."/>
            <person name="Kale V."/>
            <person name="Holt S."/>
            <person name="Cochrane G."/>
            <person name="Meng A."/>
            <person name="Brown T."/>
            <person name="Cohen L."/>
        </authorList>
    </citation>
    <scope>NUCLEOTIDE SEQUENCE</scope>
    <source>
        <strain evidence="1">CCMP125</strain>
    </source>
</reference>
<dbReference type="AlphaFoldDB" id="A0A6U3F0B5"/>
<evidence type="ECO:0000313" key="2">
    <source>
        <dbReference type="EMBL" id="CAD9994958.1"/>
    </source>
</evidence>
<proteinExistence type="predicted"/>